<evidence type="ECO:0000256" key="1">
    <source>
        <dbReference type="SAM" id="MobiDB-lite"/>
    </source>
</evidence>
<feature type="region of interest" description="Disordered" evidence="1">
    <location>
        <begin position="92"/>
        <end position="114"/>
    </location>
</feature>
<protein>
    <submittedName>
        <fullName evidence="2">Uncharacterized protein</fullName>
    </submittedName>
</protein>
<evidence type="ECO:0000313" key="2">
    <source>
        <dbReference type="EMBL" id="CRZ11759.1"/>
    </source>
</evidence>
<feature type="region of interest" description="Disordered" evidence="1">
    <location>
        <begin position="176"/>
        <end position="249"/>
    </location>
</feature>
<accession>A0A0H5RSP0</accession>
<dbReference type="AlphaFoldDB" id="A0A0H5RSP0"/>
<proteinExistence type="predicted"/>
<feature type="compositionally biased region" description="Basic residues" evidence="1">
    <location>
        <begin position="177"/>
        <end position="189"/>
    </location>
</feature>
<feature type="compositionally biased region" description="Polar residues" evidence="1">
    <location>
        <begin position="213"/>
        <end position="223"/>
    </location>
</feature>
<reference evidence="2" key="1">
    <citation type="submission" date="2015-04" db="EMBL/GenBank/DDBJ databases">
        <title>The genome sequence of the plant pathogenic Rhizarian Plasmodiophora brassicae reveals insights in its biotrophic life cycle and the origin of chitin synthesis.</title>
        <authorList>
            <person name="Schwelm A."/>
            <person name="Fogelqvist J."/>
            <person name="Knaust A."/>
            <person name="Julke S."/>
            <person name="Lilja T."/>
            <person name="Dhandapani V."/>
            <person name="Bonilla-Rosso G."/>
            <person name="Karlsson M."/>
            <person name="Shevchenko A."/>
            <person name="Choi S.R."/>
            <person name="Kim H.G."/>
            <person name="Park J.Y."/>
            <person name="Lim Y.P."/>
            <person name="Ludwig-Muller J."/>
            <person name="Dixelius C."/>
        </authorList>
    </citation>
    <scope>NUCLEOTIDE SEQUENCE</scope>
    <source>
        <tissue evidence="2">Potato root galls</tissue>
    </source>
</reference>
<organism evidence="2">
    <name type="scientific">Spongospora subterranea</name>
    <dbReference type="NCBI Taxonomy" id="70186"/>
    <lineage>
        <taxon>Eukaryota</taxon>
        <taxon>Sar</taxon>
        <taxon>Rhizaria</taxon>
        <taxon>Endomyxa</taxon>
        <taxon>Phytomyxea</taxon>
        <taxon>Plasmodiophorida</taxon>
        <taxon>Plasmodiophoridae</taxon>
        <taxon>Spongospora</taxon>
    </lineage>
</organism>
<feature type="compositionally biased region" description="Basic and acidic residues" evidence="1">
    <location>
        <begin position="96"/>
        <end position="105"/>
    </location>
</feature>
<dbReference type="EMBL" id="HACM01011317">
    <property type="protein sequence ID" value="CRZ11759.1"/>
    <property type="molecule type" value="Transcribed_RNA"/>
</dbReference>
<name>A0A0H5RSP0_9EUKA</name>
<sequence length="249" mass="27991">MDHTQRLLEQANRCEFLDDDGFNANESKSNRRSRLDSPSSVQWIFNDSSFQFEDDIVPLYPLTNSESPSGGQCITLPNIEIRDCWEPGMGLSDEDNLPRSHDTVRRSTQGYPNPVHEIDMVMTTLEREELRQFVQRQEIVKSLRIQAEQQSIPAPVGTASPPVVVAQLSEPLFLKRVPAKPRRKPNRKAKKEDGAEQENVPSTTILDDGTVKLTGSSVPTTNMSKKRPLCAKSPSEPSKKTCYSPQLNK</sequence>